<dbReference type="EMBL" id="AGNL01046212">
    <property type="protein sequence ID" value="EJK48153.1"/>
    <property type="molecule type" value="Genomic_DNA"/>
</dbReference>
<dbReference type="PROSITE" id="PS50263">
    <property type="entry name" value="CN_HYDROLASE"/>
    <property type="match status" value="1"/>
</dbReference>
<dbReference type="InterPro" id="IPR001110">
    <property type="entry name" value="UPF0012_CS"/>
</dbReference>
<keyword evidence="4" id="KW-1185">Reference proteome</keyword>
<feature type="region of interest" description="Disordered" evidence="1">
    <location>
        <begin position="224"/>
        <end position="245"/>
    </location>
</feature>
<protein>
    <recommendedName>
        <fullName evidence="2">CN hydrolase domain-containing protein</fullName>
    </recommendedName>
</protein>
<feature type="non-terminal residue" evidence="3">
    <location>
        <position position="467"/>
    </location>
</feature>
<evidence type="ECO:0000313" key="3">
    <source>
        <dbReference type="EMBL" id="EJK48153.1"/>
    </source>
</evidence>
<dbReference type="InterPro" id="IPR003010">
    <property type="entry name" value="C-N_Hydrolase"/>
</dbReference>
<name>K0R4R1_THAOC</name>
<evidence type="ECO:0000313" key="4">
    <source>
        <dbReference type="Proteomes" id="UP000266841"/>
    </source>
</evidence>
<reference evidence="3 4" key="1">
    <citation type="journal article" date="2012" name="Genome Biol.">
        <title>Genome and low-iron response of an oceanic diatom adapted to chronic iron limitation.</title>
        <authorList>
            <person name="Lommer M."/>
            <person name="Specht M."/>
            <person name="Roy A.S."/>
            <person name="Kraemer L."/>
            <person name="Andreson R."/>
            <person name="Gutowska M.A."/>
            <person name="Wolf J."/>
            <person name="Bergner S.V."/>
            <person name="Schilhabel M.B."/>
            <person name="Klostermeier U.C."/>
            <person name="Beiko R.G."/>
            <person name="Rosenstiel P."/>
            <person name="Hippler M."/>
            <person name="Laroche J."/>
        </authorList>
    </citation>
    <scope>NUCLEOTIDE SEQUENCE [LARGE SCALE GENOMIC DNA]</scope>
    <source>
        <strain evidence="3 4">CCMP1005</strain>
    </source>
</reference>
<proteinExistence type="predicted"/>
<gene>
    <name evidence="3" type="ORF">THAOC_33077</name>
</gene>
<evidence type="ECO:0000256" key="1">
    <source>
        <dbReference type="SAM" id="MobiDB-lite"/>
    </source>
</evidence>
<dbReference type="PANTHER" id="PTHR23088:SF27">
    <property type="entry name" value="DEAMINATED GLUTATHIONE AMIDASE"/>
    <property type="match status" value="1"/>
</dbReference>
<dbReference type="InterPro" id="IPR036526">
    <property type="entry name" value="C-N_Hydrolase_sf"/>
</dbReference>
<feature type="domain" description="CN hydrolase" evidence="2">
    <location>
        <begin position="134"/>
        <end position="431"/>
    </location>
</feature>
<dbReference type="eggNOG" id="KOG0807">
    <property type="taxonomic scope" value="Eukaryota"/>
</dbReference>
<accession>K0R4R1</accession>
<dbReference type="Proteomes" id="UP000266841">
    <property type="component" value="Unassembled WGS sequence"/>
</dbReference>
<dbReference type="Gene3D" id="3.60.110.10">
    <property type="entry name" value="Carbon-nitrogen hydrolase"/>
    <property type="match status" value="1"/>
</dbReference>
<dbReference type="PANTHER" id="PTHR23088">
    <property type="entry name" value="NITRILASE-RELATED"/>
    <property type="match status" value="1"/>
</dbReference>
<organism evidence="3 4">
    <name type="scientific">Thalassiosira oceanica</name>
    <name type="common">Marine diatom</name>
    <dbReference type="NCBI Taxonomy" id="159749"/>
    <lineage>
        <taxon>Eukaryota</taxon>
        <taxon>Sar</taxon>
        <taxon>Stramenopiles</taxon>
        <taxon>Ochrophyta</taxon>
        <taxon>Bacillariophyta</taxon>
        <taxon>Coscinodiscophyceae</taxon>
        <taxon>Thalassiosirophycidae</taxon>
        <taxon>Thalassiosirales</taxon>
        <taxon>Thalassiosiraceae</taxon>
        <taxon>Thalassiosira</taxon>
    </lineage>
</organism>
<comment type="caution">
    <text evidence="3">The sequence shown here is derived from an EMBL/GenBank/DDBJ whole genome shotgun (WGS) entry which is preliminary data.</text>
</comment>
<dbReference type="Pfam" id="PF00795">
    <property type="entry name" value="CN_hydrolase"/>
    <property type="match status" value="1"/>
</dbReference>
<evidence type="ECO:0000259" key="2">
    <source>
        <dbReference type="PROSITE" id="PS50263"/>
    </source>
</evidence>
<dbReference type="AlphaFoldDB" id="K0R4R1"/>
<sequence length="467" mass="50047">MLFAAAAFAPASSSSCLRVRFLSFSCSCCSASSGVVSGSPFGPSFFDLPSSPLWLWCAVAVAVTAVRGRQAAQQQLTDDRTNCKLQERRPALLRRRAQSRSRADSDTRARLNAPLVAIVLVLIVTSPAVTSMTSRAAIAQLRSTSSKRANLLSVARCTGWAKREGASMLFLPECLGFMGDSARHTLASADPPIDTLLRRDAPTEADSEVRKMLADAIEGCSREGGNCDGPAGGRRWQSPAGRRARRVDNTRAAVRGVAGEALDFRDGRIRAHYHKIHLFDVSIPGKVALRESNTTDPGGELVVVDSPLGRLGLGICYDMRFPEMYVELVRRGAEVLLAPSAFTVPTGRAHWHALLRGKSPTRCPSLPTRCPSLLANELNPESNRATRSSCNRGTVLHDRRGAGGKAQREAAELRALGRVRPLGELLADAGGYDSPGVEACEEEGEEDSPIKAPSVIVVDIVPGRVAE</sequence>
<dbReference type="OrthoDB" id="10250282at2759"/>
<dbReference type="PROSITE" id="PS01227">
    <property type="entry name" value="UPF0012"/>
    <property type="match status" value="1"/>
</dbReference>
<dbReference type="SUPFAM" id="SSF56317">
    <property type="entry name" value="Carbon-nitrogen hydrolase"/>
    <property type="match status" value="1"/>
</dbReference>